<protein>
    <recommendedName>
        <fullName evidence="11">Phosphoserine aminotransferase</fullName>
        <ecNumber evidence="11">2.6.1.52</ecNumber>
    </recommendedName>
    <alternativeName>
        <fullName evidence="11">Phosphohydroxythreonine aminotransferase</fullName>
        <shortName evidence="11">PSAT</shortName>
    </alternativeName>
</protein>
<keyword evidence="4 11" id="KW-0032">Aminotransferase</keyword>
<accession>A0A1I6AS97</accession>
<comment type="subcellular location">
    <subcellularLocation>
        <location evidence="11">Cytoplasm</location>
    </subcellularLocation>
</comment>
<dbReference type="Gene3D" id="3.90.1150.10">
    <property type="entry name" value="Aspartate Aminotransferase, domain 1"/>
    <property type="match status" value="1"/>
</dbReference>
<feature type="domain" description="Aminotransferase class V" evidence="13">
    <location>
        <begin position="6"/>
        <end position="348"/>
    </location>
</feature>
<comment type="function">
    <text evidence="1 11">Catalyzes the reversible conversion of 3-phosphohydroxypyruvate to phosphoserine and of 3-hydroxy-2-oxo-4-phosphonooxybutanoate to phosphohydroxythreonine.</text>
</comment>
<gene>
    <name evidence="11" type="primary">serC</name>
    <name evidence="14" type="ORF">SAMN02745910_02944</name>
</gene>
<comment type="pathway">
    <text evidence="2 11">Amino-acid biosynthesis; L-serine biosynthesis; L-serine from 3-phospho-D-glycerate: step 2/3.</text>
</comment>
<dbReference type="InterPro" id="IPR022278">
    <property type="entry name" value="Pser_aminoTfrase"/>
</dbReference>
<dbReference type="NCBIfam" id="TIGR01364">
    <property type="entry name" value="serC_1"/>
    <property type="match status" value="1"/>
</dbReference>
<keyword evidence="12" id="KW-0175">Coiled coil</keyword>
<evidence type="ECO:0000256" key="12">
    <source>
        <dbReference type="SAM" id="Coils"/>
    </source>
</evidence>
<dbReference type="NCBIfam" id="NF003764">
    <property type="entry name" value="PRK05355.1"/>
    <property type="match status" value="1"/>
</dbReference>
<keyword evidence="7 11" id="KW-0663">Pyridoxal phosphate</keyword>
<evidence type="ECO:0000256" key="2">
    <source>
        <dbReference type="ARBA" id="ARBA00005099"/>
    </source>
</evidence>
<dbReference type="PANTHER" id="PTHR43247:SF1">
    <property type="entry name" value="PHOSPHOSERINE AMINOTRANSFERASE"/>
    <property type="match status" value="1"/>
</dbReference>
<proteinExistence type="inferred from homology"/>
<dbReference type="Pfam" id="PF00266">
    <property type="entry name" value="Aminotran_5"/>
    <property type="match status" value="1"/>
</dbReference>
<dbReference type="EMBL" id="FOXX01000007">
    <property type="protein sequence ID" value="SFQ71512.1"/>
    <property type="molecule type" value="Genomic_DNA"/>
</dbReference>
<evidence type="ECO:0000256" key="1">
    <source>
        <dbReference type="ARBA" id="ARBA00003483"/>
    </source>
</evidence>
<evidence type="ECO:0000256" key="6">
    <source>
        <dbReference type="ARBA" id="ARBA00022679"/>
    </source>
</evidence>
<comment type="cofactor">
    <cofactor evidence="11">
        <name>pyridoxal 5'-phosphate</name>
        <dbReference type="ChEBI" id="CHEBI:597326"/>
    </cofactor>
    <text evidence="11">Binds 1 pyridoxal phosphate per subunit.</text>
</comment>
<feature type="modified residue" description="N6-(pyridoxal phosphate)lysine" evidence="11">
    <location>
        <position position="196"/>
    </location>
</feature>
<comment type="catalytic activity">
    <reaction evidence="10 11">
        <text>O-phospho-L-serine + 2-oxoglutarate = 3-phosphooxypyruvate + L-glutamate</text>
        <dbReference type="Rhea" id="RHEA:14329"/>
        <dbReference type="ChEBI" id="CHEBI:16810"/>
        <dbReference type="ChEBI" id="CHEBI:18110"/>
        <dbReference type="ChEBI" id="CHEBI:29985"/>
        <dbReference type="ChEBI" id="CHEBI:57524"/>
        <dbReference type="EC" id="2.6.1.52"/>
    </reaction>
</comment>
<keyword evidence="6 11" id="KW-0808">Transferase</keyword>
<evidence type="ECO:0000256" key="4">
    <source>
        <dbReference type="ARBA" id="ARBA00022576"/>
    </source>
</evidence>
<dbReference type="InterPro" id="IPR000192">
    <property type="entry name" value="Aminotrans_V_dom"/>
</dbReference>
<dbReference type="Gene3D" id="3.40.640.10">
    <property type="entry name" value="Type I PLP-dependent aspartate aminotransferase-like (Major domain)"/>
    <property type="match status" value="1"/>
</dbReference>
<evidence type="ECO:0000256" key="11">
    <source>
        <dbReference type="HAMAP-Rule" id="MF_00160"/>
    </source>
</evidence>
<keyword evidence="15" id="KW-1185">Reference proteome</keyword>
<feature type="binding site" evidence="11">
    <location>
        <position position="42"/>
    </location>
    <ligand>
        <name>L-glutamate</name>
        <dbReference type="ChEBI" id="CHEBI:29985"/>
    </ligand>
</feature>
<sequence>MVRAHNFNAGPSALPLDVLKKAQEELIDFKGTGMSVMELSHRSKEFEDVLADAKDRLKKLMEIPDTHEILFLQGGASLQFSMLPMNFLQEGKVGAYVVTGSWSKKALKEAKNFGETVVVASTEDDSFTHIPEVTVNTLPENTGYLHITTNNTIYGTQWQDFPDFGDVPVFADMSSDILSKKVDVSKFAVIYGGAQKNLGPSGVTIVILRKDLLNQQNSGLPTMLDYTTHIKANSLFNTPPTFGIYMLSLVLEWVEQNGGVEGIQKRNEEKAALLYDLMDEFPEFYTPHAQKDSRSLMNVTFTMPNEELTKDFLQKAKAEGFIGLNGHRSIGGCRASIYNAVPIETCQALAEFMKAYREAHLQSVK</sequence>
<comment type="catalytic activity">
    <reaction evidence="9 11">
        <text>4-(phosphooxy)-L-threonine + 2-oxoglutarate = (R)-3-hydroxy-2-oxo-4-phosphooxybutanoate + L-glutamate</text>
        <dbReference type="Rhea" id="RHEA:16573"/>
        <dbReference type="ChEBI" id="CHEBI:16810"/>
        <dbReference type="ChEBI" id="CHEBI:29985"/>
        <dbReference type="ChEBI" id="CHEBI:58452"/>
        <dbReference type="ChEBI" id="CHEBI:58538"/>
        <dbReference type="EC" id="2.6.1.52"/>
    </reaction>
</comment>
<evidence type="ECO:0000259" key="13">
    <source>
        <dbReference type="Pfam" id="PF00266"/>
    </source>
</evidence>
<evidence type="ECO:0000256" key="10">
    <source>
        <dbReference type="ARBA" id="ARBA00049007"/>
    </source>
</evidence>
<reference evidence="14 15" key="1">
    <citation type="submission" date="2016-10" db="EMBL/GenBank/DDBJ databases">
        <authorList>
            <person name="Varghese N."/>
            <person name="Submissions S."/>
        </authorList>
    </citation>
    <scope>NUCLEOTIDE SEQUENCE [LARGE SCALE GENOMIC DNA]</scope>
    <source>
        <strain evidence="14 15">DSM 13796</strain>
    </source>
</reference>
<dbReference type="HAMAP" id="MF_00160">
    <property type="entry name" value="SerC_aminotrans_5"/>
    <property type="match status" value="1"/>
</dbReference>
<keyword evidence="5 11" id="KW-0028">Amino-acid biosynthesis</keyword>
<comment type="subunit">
    <text evidence="11">Homodimer.</text>
</comment>
<feature type="binding site" evidence="11">
    <location>
        <position position="102"/>
    </location>
    <ligand>
        <name>pyridoxal 5'-phosphate</name>
        <dbReference type="ChEBI" id="CHEBI:597326"/>
    </ligand>
</feature>
<evidence type="ECO:0000256" key="3">
    <source>
        <dbReference type="ARBA" id="ARBA00006904"/>
    </source>
</evidence>
<dbReference type="GeneID" id="93711569"/>
<evidence type="ECO:0000256" key="9">
    <source>
        <dbReference type="ARBA" id="ARBA00047630"/>
    </source>
</evidence>
<dbReference type="EC" id="2.6.1.52" evidence="11"/>
<comment type="similarity">
    <text evidence="3 11">Belongs to the class-V pyridoxal-phosphate-dependent aminotransferase family. SerC subfamily.</text>
</comment>
<dbReference type="Proteomes" id="UP000182762">
    <property type="component" value="Unassembled WGS sequence"/>
</dbReference>
<name>A0A1I6AS97_9BACI</name>
<dbReference type="SUPFAM" id="SSF53383">
    <property type="entry name" value="PLP-dependent transferases"/>
    <property type="match status" value="1"/>
</dbReference>
<dbReference type="GO" id="GO:0008483">
    <property type="term" value="F:transaminase activity"/>
    <property type="evidence" value="ECO:0007669"/>
    <property type="project" value="UniProtKB-KW"/>
</dbReference>
<evidence type="ECO:0000256" key="8">
    <source>
        <dbReference type="ARBA" id="ARBA00023299"/>
    </source>
</evidence>
<feature type="binding site" evidence="11">
    <location>
        <begin position="237"/>
        <end position="238"/>
    </location>
    <ligand>
        <name>pyridoxal 5'-phosphate</name>
        <dbReference type="ChEBI" id="CHEBI:597326"/>
    </ligand>
</feature>
<dbReference type="PANTHER" id="PTHR43247">
    <property type="entry name" value="PHOSPHOSERINE AMINOTRANSFERASE"/>
    <property type="match status" value="1"/>
</dbReference>
<evidence type="ECO:0000313" key="15">
    <source>
        <dbReference type="Proteomes" id="UP000182762"/>
    </source>
</evidence>
<comment type="caution">
    <text evidence="14">The sequence shown here is derived from an EMBL/GenBank/DDBJ whole genome shotgun (WGS) entry which is preliminary data.</text>
</comment>
<feature type="binding site" evidence="11">
    <location>
        <begin position="76"/>
        <end position="77"/>
    </location>
    <ligand>
        <name>pyridoxal 5'-phosphate</name>
        <dbReference type="ChEBI" id="CHEBI:597326"/>
    </ligand>
</feature>
<keyword evidence="11" id="KW-0963">Cytoplasm</keyword>
<feature type="coiled-coil region" evidence="12">
    <location>
        <begin position="36"/>
        <end position="63"/>
    </location>
</feature>
<evidence type="ECO:0000313" key="14">
    <source>
        <dbReference type="EMBL" id="SFQ71512.1"/>
    </source>
</evidence>
<dbReference type="RefSeq" id="WP_061803242.1">
    <property type="nucleotide sequence ID" value="NZ_FOXX01000007.1"/>
</dbReference>
<dbReference type="InterPro" id="IPR015422">
    <property type="entry name" value="PyrdxlP-dep_Trfase_small"/>
</dbReference>
<organism evidence="14 15">
    <name type="scientific">Priestia endophytica DSM 13796</name>
    <dbReference type="NCBI Taxonomy" id="1121089"/>
    <lineage>
        <taxon>Bacteria</taxon>
        <taxon>Bacillati</taxon>
        <taxon>Bacillota</taxon>
        <taxon>Bacilli</taxon>
        <taxon>Bacillales</taxon>
        <taxon>Bacillaceae</taxon>
        <taxon>Priestia</taxon>
    </lineage>
</organism>
<dbReference type="InterPro" id="IPR015424">
    <property type="entry name" value="PyrdxlP-dep_Trfase"/>
</dbReference>
<dbReference type="InterPro" id="IPR015421">
    <property type="entry name" value="PyrdxlP-dep_Trfase_major"/>
</dbReference>
<feature type="binding site" evidence="11">
    <location>
        <position position="152"/>
    </location>
    <ligand>
        <name>pyridoxal 5'-phosphate</name>
        <dbReference type="ChEBI" id="CHEBI:597326"/>
    </ligand>
</feature>
<comment type="caution">
    <text evidence="11">Lacks conserved residue(s) required for the propagation of feature annotation.</text>
</comment>
<evidence type="ECO:0000256" key="7">
    <source>
        <dbReference type="ARBA" id="ARBA00022898"/>
    </source>
</evidence>
<feature type="binding site" evidence="11">
    <location>
        <position position="195"/>
    </location>
    <ligand>
        <name>pyridoxal 5'-phosphate</name>
        <dbReference type="ChEBI" id="CHEBI:597326"/>
    </ligand>
</feature>
<keyword evidence="8 11" id="KW-0718">Serine biosynthesis</keyword>
<evidence type="ECO:0000256" key="5">
    <source>
        <dbReference type="ARBA" id="ARBA00022605"/>
    </source>
</evidence>
<dbReference type="CDD" id="cd00611">
    <property type="entry name" value="PSAT_like"/>
    <property type="match status" value="1"/>
</dbReference>
<feature type="binding site" evidence="11">
    <location>
        <position position="172"/>
    </location>
    <ligand>
        <name>pyridoxal 5'-phosphate</name>
        <dbReference type="ChEBI" id="CHEBI:597326"/>
    </ligand>
</feature>
<dbReference type="PIRSF" id="PIRSF000525">
    <property type="entry name" value="SerC"/>
    <property type="match status" value="1"/>
</dbReference>